<dbReference type="AlphaFoldDB" id="A0A9J5W2Z3"/>
<comment type="caution">
    <text evidence="1">The sequence shown here is derived from an EMBL/GenBank/DDBJ whole genome shotgun (WGS) entry which is preliminary data.</text>
</comment>
<dbReference type="EMBL" id="JACXVP010000012">
    <property type="protein sequence ID" value="KAG5569518.1"/>
    <property type="molecule type" value="Genomic_DNA"/>
</dbReference>
<dbReference type="Proteomes" id="UP000824120">
    <property type="component" value="Chromosome 12"/>
</dbReference>
<sequence length="198" mass="22536">MTVVLSIIDTLIVHERHLTHKLYILAPFQVQYTQKKESKSDNRKPVILLRDSASTGTQITLYNSNDSFDRGKKDNKVLVCDRGRLNMRQVATIVIFGVSRKTLPDETREDSEELKESISDFSSSLPLNCNNAKYSVHIDSVREKILAYFTELVHQILQVSFTIEFDNMKVIKHDIRSPISIEVGRGRGVTVKLSPCDV</sequence>
<gene>
    <name evidence="1" type="ORF">H5410_059284</name>
</gene>
<reference evidence="1 2" key="1">
    <citation type="submission" date="2020-09" db="EMBL/GenBank/DDBJ databases">
        <title>De no assembly of potato wild relative species, Solanum commersonii.</title>
        <authorList>
            <person name="Cho K."/>
        </authorList>
    </citation>
    <scope>NUCLEOTIDE SEQUENCE [LARGE SCALE GENOMIC DNA]</scope>
    <source>
        <strain evidence="1">LZ3.2</strain>
        <tissue evidence="1">Leaf</tissue>
    </source>
</reference>
<keyword evidence="2" id="KW-1185">Reference proteome</keyword>
<protein>
    <submittedName>
        <fullName evidence="1">Uncharacterized protein</fullName>
    </submittedName>
</protein>
<accession>A0A9J5W2Z3</accession>
<evidence type="ECO:0000313" key="1">
    <source>
        <dbReference type="EMBL" id="KAG5569518.1"/>
    </source>
</evidence>
<name>A0A9J5W2Z3_SOLCO</name>
<evidence type="ECO:0000313" key="2">
    <source>
        <dbReference type="Proteomes" id="UP000824120"/>
    </source>
</evidence>
<proteinExistence type="predicted"/>
<organism evidence="1 2">
    <name type="scientific">Solanum commersonii</name>
    <name type="common">Commerson's wild potato</name>
    <name type="synonym">Commerson's nightshade</name>
    <dbReference type="NCBI Taxonomy" id="4109"/>
    <lineage>
        <taxon>Eukaryota</taxon>
        <taxon>Viridiplantae</taxon>
        <taxon>Streptophyta</taxon>
        <taxon>Embryophyta</taxon>
        <taxon>Tracheophyta</taxon>
        <taxon>Spermatophyta</taxon>
        <taxon>Magnoliopsida</taxon>
        <taxon>eudicotyledons</taxon>
        <taxon>Gunneridae</taxon>
        <taxon>Pentapetalae</taxon>
        <taxon>asterids</taxon>
        <taxon>lamiids</taxon>
        <taxon>Solanales</taxon>
        <taxon>Solanaceae</taxon>
        <taxon>Solanoideae</taxon>
        <taxon>Solaneae</taxon>
        <taxon>Solanum</taxon>
    </lineage>
</organism>